<keyword evidence="4" id="KW-1185">Reference proteome</keyword>
<dbReference type="OrthoDB" id="203796at2759"/>
<dbReference type="PANTHER" id="PTHR37848:SF1">
    <property type="entry name" value="SUN DOMAIN-CONTAINING PROTEIN"/>
    <property type="match status" value="1"/>
</dbReference>
<evidence type="ECO:0000313" key="4">
    <source>
        <dbReference type="Proteomes" id="UP000054248"/>
    </source>
</evidence>
<dbReference type="PANTHER" id="PTHR37848">
    <property type="entry name" value="EXPRESSED PROTEIN"/>
    <property type="match status" value="1"/>
</dbReference>
<keyword evidence="2" id="KW-0812">Transmembrane</keyword>
<feature type="region of interest" description="Disordered" evidence="1">
    <location>
        <begin position="187"/>
        <end position="215"/>
    </location>
</feature>
<evidence type="ECO:0000313" key="3">
    <source>
        <dbReference type="EMBL" id="KIO34190.1"/>
    </source>
</evidence>
<evidence type="ECO:0000256" key="1">
    <source>
        <dbReference type="SAM" id="MobiDB-lite"/>
    </source>
</evidence>
<reference evidence="3 4" key="1">
    <citation type="submission" date="2014-04" db="EMBL/GenBank/DDBJ databases">
        <authorList>
            <consortium name="DOE Joint Genome Institute"/>
            <person name="Kuo A."/>
            <person name="Girlanda M."/>
            <person name="Perotto S."/>
            <person name="Kohler A."/>
            <person name="Nagy L.G."/>
            <person name="Floudas D."/>
            <person name="Copeland A."/>
            <person name="Barry K.W."/>
            <person name="Cichocki N."/>
            <person name="Veneault-Fourrey C."/>
            <person name="LaButti K."/>
            <person name="Lindquist E.A."/>
            <person name="Lipzen A."/>
            <person name="Lundell T."/>
            <person name="Morin E."/>
            <person name="Murat C."/>
            <person name="Sun H."/>
            <person name="Tunlid A."/>
            <person name="Henrissat B."/>
            <person name="Grigoriev I.V."/>
            <person name="Hibbett D.S."/>
            <person name="Martin F."/>
            <person name="Nordberg H.P."/>
            <person name="Cantor M.N."/>
            <person name="Hua S.X."/>
        </authorList>
    </citation>
    <scope>NUCLEOTIDE SEQUENCE [LARGE SCALE GENOMIC DNA]</scope>
    <source>
        <strain evidence="3 4">MUT 4182</strain>
    </source>
</reference>
<keyword evidence="2" id="KW-0472">Membrane</keyword>
<gene>
    <name evidence="3" type="ORF">M407DRAFT_17097</name>
</gene>
<feature type="compositionally biased region" description="Basic and acidic residues" evidence="1">
    <location>
        <begin position="24"/>
        <end position="41"/>
    </location>
</feature>
<feature type="region of interest" description="Disordered" evidence="1">
    <location>
        <begin position="1"/>
        <end position="89"/>
    </location>
</feature>
<reference evidence="4" key="2">
    <citation type="submission" date="2015-01" db="EMBL/GenBank/DDBJ databases">
        <title>Evolutionary Origins and Diversification of the Mycorrhizal Mutualists.</title>
        <authorList>
            <consortium name="DOE Joint Genome Institute"/>
            <consortium name="Mycorrhizal Genomics Consortium"/>
            <person name="Kohler A."/>
            <person name="Kuo A."/>
            <person name="Nagy L.G."/>
            <person name="Floudas D."/>
            <person name="Copeland A."/>
            <person name="Barry K.W."/>
            <person name="Cichocki N."/>
            <person name="Veneault-Fourrey C."/>
            <person name="LaButti K."/>
            <person name="Lindquist E.A."/>
            <person name="Lipzen A."/>
            <person name="Lundell T."/>
            <person name="Morin E."/>
            <person name="Murat C."/>
            <person name="Riley R."/>
            <person name="Ohm R."/>
            <person name="Sun H."/>
            <person name="Tunlid A."/>
            <person name="Henrissat B."/>
            <person name="Grigoriev I.V."/>
            <person name="Hibbett D.S."/>
            <person name="Martin F."/>
        </authorList>
    </citation>
    <scope>NUCLEOTIDE SEQUENCE [LARGE SCALE GENOMIC DNA]</scope>
    <source>
        <strain evidence="4">MUT 4182</strain>
    </source>
</reference>
<keyword evidence="2" id="KW-1133">Transmembrane helix</keyword>
<evidence type="ECO:0000256" key="2">
    <source>
        <dbReference type="SAM" id="Phobius"/>
    </source>
</evidence>
<dbReference type="Proteomes" id="UP000054248">
    <property type="component" value="Unassembled WGS sequence"/>
</dbReference>
<proteinExistence type="predicted"/>
<accession>A0A0C3QMJ0</accession>
<protein>
    <submittedName>
        <fullName evidence="3">Uncharacterized protein</fullName>
    </submittedName>
</protein>
<dbReference type="EMBL" id="KN822944">
    <property type="protein sequence ID" value="KIO34190.1"/>
    <property type="molecule type" value="Genomic_DNA"/>
</dbReference>
<sequence length="509" mass="57343">MEGVSAFDHDRKVGPTDADWAEDEKERKLPADDGDAVKEPEVGPVVKTIGGDEIRAVGQDDYAAGPSGYPPEPPPDFSHYNAEKEEDDDGNVFSHDHHLNTDGEALYRFLLQEGAKPPKVTASFFGSHTETRTRHVTRRDSDGHTYTSTETYTETITDFAFTIDITQHLLAEPRGPPVWIVGEREPAHHGNRKRQVDNTPYMVGDETSTTDLEEGKKAMNTRSNWRRKATGVEKGSASGRKERRFTWGLPAWVLLPGETPGTEANIEDPIARDVFQGAANTKLEGIDDFNLRPPVRTLRDWADEYTKSKRMLKEFTFTKEVYGWNWGSLEEALKSVIAANYSQVGTTGVTFRFEHNKVSVRGDSKLSQMVSNMWWYILLWILLVYPLVIRPFKRFSSYGGGDWDVAGSSFALTKWVHLTDSRPGQTAEEYQAEYNANHPNLVAELRKLLLKQTPRGVSQPIGLREGEWFAQWKDTVGALIRQRHISYGDSLKTPMNIRLEGIGHGLDGY</sequence>
<dbReference type="AlphaFoldDB" id="A0A0C3QMJ0"/>
<organism evidence="3 4">
    <name type="scientific">Tulasnella calospora MUT 4182</name>
    <dbReference type="NCBI Taxonomy" id="1051891"/>
    <lineage>
        <taxon>Eukaryota</taxon>
        <taxon>Fungi</taxon>
        <taxon>Dikarya</taxon>
        <taxon>Basidiomycota</taxon>
        <taxon>Agaricomycotina</taxon>
        <taxon>Agaricomycetes</taxon>
        <taxon>Cantharellales</taxon>
        <taxon>Tulasnellaceae</taxon>
        <taxon>Tulasnella</taxon>
    </lineage>
</organism>
<name>A0A0C3QMJ0_9AGAM</name>
<dbReference type="HOGENOM" id="CLU_034128_1_0_1"/>
<feature type="transmembrane region" description="Helical" evidence="2">
    <location>
        <begin position="373"/>
        <end position="389"/>
    </location>
</feature>